<dbReference type="Gene3D" id="1.20.1270.60">
    <property type="entry name" value="Arfaptin homology (AH) domain/BAR domain"/>
    <property type="match status" value="1"/>
</dbReference>
<evidence type="ECO:0000259" key="8">
    <source>
        <dbReference type="PROSITE" id="PS50081"/>
    </source>
</evidence>
<dbReference type="STRING" id="39966.A0A369J8Y4"/>
<dbReference type="InterPro" id="IPR001452">
    <property type="entry name" value="SH3_domain"/>
</dbReference>
<feature type="domain" description="SH3" evidence="7">
    <location>
        <begin position="577"/>
        <end position="641"/>
    </location>
</feature>
<dbReference type="InterPro" id="IPR027267">
    <property type="entry name" value="AH/BAR_dom_sf"/>
</dbReference>
<dbReference type="PROSITE" id="PS00479">
    <property type="entry name" value="ZF_DAG_PE_1"/>
    <property type="match status" value="1"/>
</dbReference>
<sequence>MQASGQSYGQTLPDQVERIATLFDVHLELIGDVRELYRDRAALEREYAAKLQLLTKKAAEKKSKMEAALVVGENPTKAWDSGTLRQNSLNIAYTEIMDSMASTAQDHVNIADTLTSEVVDVLKAVEKKAEEARKKEMLCFQKLLSDRDRFYAERIKSKQEYDEECSETETYRQKQGRAQDDKHADRAAKQAEQQRNDMLNSKNVYLISIAIANSTKAEFYETNLPGLEDQFQCLQQRLVERFTKILQHCQALQLSHLDTLKSRINGVESALVAVNPSGDQDLFIQHNIRPFTAPNDWIFEPCSTHYDNSDMSVDPAPKVFLQNKLSRCRLKLQEIAPLIASKRRETESLASQVSSYTADHMLGSIDEVSDNFLEAQHQLWFYTTSEKILNTEVNAIVSAVGDDEGAQYPHKFKSSSFSIPTQCGYCKTSIWGLSKQGKTCRACGISVHTKCELKVPADCQQMNGVSRTPSILSQSSSMSLLSLSRTVPTVEAPTASSFVQPMAAEKETYPTARVLFDFSATSEFELGVSESEIVYIVEPDDGSGWVKVADSRSRDGLVPASYLDQDSANQAPVTQRGSGQYVRAIYSYQARGKDELGLTEGATVELTSGPSGGQHYGNGWWEGMDPKGRKGIFPSNYVEMA</sequence>
<dbReference type="InterPro" id="IPR046349">
    <property type="entry name" value="C1-like_sf"/>
</dbReference>
<feature type="domain" description="Phorbol-ester/DAG-type" evidence="8">
    <location>
        <begin position="409"/>
        <end position="459"/>
    </location>
</feature>
<dbReference type="PANTHER" id="PTHR15735:SF21">
    <property type="entry name" value="PROTEIN NERVOUS WRECK"/>
    <property type="match status" value="1"/>
</dbReference>
<dbReference type="InterPro" id="IPR035459">
    <property type="entry name" value="Bzz1_SH3_1"/>
</dbReference>
<feature type="domain" description="SH3" evidence="7">
    <location>
        <begin position="507"/>
        <end position="568"/>
    </location>
</feature>
<dbReference type="Pfam" id="PF00130">
    <property type="entry name" value="C1_1"/>
    <property type="match status" value="1"/>
</dbReference>
<keyword evidence="11" id="KW-1185">Reference proteome</keyword>
<reference evidence="10" key="1">
    <citation type="submission" date="2018-04" db="EMBL/GenBank/DDBJ databases">
        <title>Whole genome sequencing of Hypsizygus marmoreus.</title>
        <authorList>
            <person name="Choi I.-G."/>
            <person name="Min B."/>
            <person name="Kim J.-G."/>
            <person name="Kim S."/>
            <person name="Oh Y.-L."/>
            <person name="Kong W.-S."/>
            <person name="Park H."/>
            <person name="Jeong J."/>
            <person name="Song E.-S."/>
        </authorList>
    </citation>
    <scope>NUCLEOTIDE SEQUENCE [LARGE SCALE GENOMIC DNA]</scope>
    <source>
        <strain evidence="10">51987-8</strain>
    </source>
</reference>
<dbReference type="Pfam" id="PF14604">
    <property type="entry name" value="SH3_9"/>
    <property type="match status" value="2"/>
</dbReference>
<dbReference type="PROSITE" id="PS50002">
    <property type="entry name" value="SH3"/>
    <property type="match status" value="2"/>
</dbReference>
<dbReference type="GO" id="GO:0030833">
    <property type="term" value="P:regulation of actin filament polymerization"/>
    <property type="evidence" value="ECO:0007669"/>
    <property type="project" value="TreeGrafter"/>
</dbReference>
<organism evidence="10 11">
    <name type="scientific">Hypsizygus marmoreus</name>
    <name type="common">White beech mushroom</name>
    <name type="synonym">Agaricus marmoreus</name>
    <dbReference type="NCBI Taxonomy" id="39966"/>
    <lineage>
        <taxon>Eukaryota</taxon>
        <taxon>Fungi</taxon>
        <taxon>Dikarya</taxon>
        <taxon>Basidiomycota</taxon>
        <taxon>Agaricomycotina</taxon>
        <taxon>Agaricomycetes</taxon>
        <taxon>Agaricomycetidae</taxon>
        <taxon>Agaricales</taxon>
        <taxon>Tricholomatineae</taxon>
        <taxon>Lyophyllaceae</taxon>
        <taxon>Hypsizygus</taxon>
    </lineage>
</organism>
<dbReference type="PROSITE" id="PS51741">
    <property type="entry name" value="F_BAR"/>
    <property type="match status" value="1"/>
</dbReference>
<dbReference type="EMBL" id="LUEZ02000184">
    <property type="protein sequence ID" value="RDB15326.1"/>
    <property type="molecule type" value="Genomic_DNA"/>
</dbReference>
<dbReference type="AlphaFoldDB" id="A0A369J8Y4"/>
<dbReference type="SMART" id="SM00326">
    <property type="entry name" value="SH3"/>
    <property type="match status" value="2"/>
</dbReference>
<keyword evidence="5" id="KW-0175">Coiled coil</keyword>
<dbReference type="SUPFAM" id="SSF50044">
    <property type="entry name" value="SH3-domain"/>
    <property type="match status" value="2"/>
</dbReference>
<dbReference type="GO" id="GO:0046872">
    <property type="term" value="F:metal ion binding"/>
    <property type="evidence" value="ECO:0007669"/>
    <property type="project" value="UniProtKB-KW"/>
</dbReference>
<dbReference type="PRINTS" id="PR00452">
    <property type="entry name" value="SH3DOMAIN"/>
</dbReference>
<keyword evidence="3" id="KW-0862">Zinc</keyword>
<evidence type="ECO:0000256" key="5">
    <source>
        <dbReference type="PROSITE-ProRule" id="PRU01077"/>
    </source>
</evidence>
<feature type="domain" description="F-BAR" evidence="9">
    <location>
        <begin position="6"/>
        <end position="279"/>
    </location>
</feature>
<dbReference type="SUPFAM" id="SSF103657">
    <property type="entry name" value="BAR/IMD domain-like"/>
    <property type="match status" value="1"/>
</dbReference>
<dbReference type="SMART" id="SM00109">
    <property type="entry name" value="C1"/>
    <property type="match status" value="1"/>
</dbReference>
<dbReference type="SUPFAM" id="SSF57889">
    <property type="entry name" value="Cysteine-rich domain"/>
    <property type="match status" value="1"/>
</dbReference>
<dbReference type="FunCoup" id="A0A369J8Y4">
    <property type="interactions" value="102"/>
</dbReference>
<dbReference type="Pfam" id="PF00611">
    <property type="entry name" value="FCH"/>
    <property type="match status" value="1"/>
</dbReference>
<protein>
    <submittedName>
        <fullName evidence="10">Protein BZZ1</fullName>
    </submittedName>
</protein>
<dbReference type="CDD" id="cd11912">
    <property type="entry name" value="SH3_Bzz1_1"/>
    <property type="match status" value="1"/>
</dbReference>
<dbReference type="InterPro" id="IPR002219">
    <property type="entry name" value="PKC_DAG/PE"/>
</dbReference>
<dbReference type="PRINTS" id="PR00008">
    <property type="entry name" value="DAGPEDOMAIN"/>
</dbReference>
<dbReference type="InterPro" id="IPR020454">
    <property type="entry name" value="DAG/PE-bd"/>
</dbReference>
<dbReference type="SMART" id="SM00055">
    <property type="entry name" value="FCH"/>
    <property type="match status" value="1"/>
</dbReference>
<dbReference type="InterPro" id="IPR001060">
    <property type="entry name" value="FCH_dom"/>
</dbReference>
<comment type="caution">
    <text evidence="10">The sequence shown here is derived from an EMBL/GenBank/DDBJ whole genome shotgun (WGS) entry which is preliminary data.</text>
</comment>
<evidence type="ECO:0000313" key="10">
    <source>
        <dbReference type="EMBL" id="RDB15326.1"/>
    </source>
</evidence>
<dbReference type="GO" id="GO:0030864">
    <property type="term" value="C:cortical actin cytoskeleton"/>
    <property type="evidence" value="ECO:0007669"/>
    <property type="project" value="UniProtKB-ARBA"/>
</dbReference>
<keyword evidence="1 4" id="KW-0728">SH3 domain</keyword>
<feature type="region of interest" description="Disordered" evidence="6">
    <location>
        <begin position="162"/>
        <end position="194"/>
    </location>
</feature>
<dbReference type="PANTHER" id="PTHR15735">
    <property type="entry name" value="FCH AND DOUBLE SH3 DOMAINS PROTEIN"/>
    <property type="match status" value="1"/>
</dbReference>
<gene>
    <name evidence="10" type="primary">bzz1</name>
    <name evidence="10" type="ORF">Hypma_004773</name>
</gene>
<dbReference type="Gene3D" id="2.30.30.40">
    <property type="entry name" value="SH3 Domains"/>
    <property type="match status" value="2"/>
</dbReference>
<evidence type="ECO:0000256" key="4">
    <source>
        <dbReference type="PROSITE-ProRule" id="PRU00192"/>
    </source>
</evidence>
<dbReference type="GO" id="GO:0030036">
    <property type="term" value="P:actin cytoskeleton organization"/>
    <property type="evidence" value="ECO:0007669"/>
    <property type="project" value="UniProtKB-ARBA"/>
</dbReference>
<name>A0A369J8Y4_HYPMA</name>
<evidence type="ECO:0000256" key="6">
    <source>
        <dbReference type="SAM" id="MobiDB-lite"/>
    </source>
</evidence>
<accession>A0A369J8Y4</accession>
<dbReference type="Proteomes" id="UP000076154">
    <property type="component" value="Unassembled WGS sequence"/>
</dbReference>
<dbReference type="Gene3D" id="3.30.60.20">
    <property type="match status" value="1"/>
</dbReference>
<dbReference type="CDD" id="cd00174">
    <property type="entry name" value="SH3"/>
    <property type="match status" value="1"/>
</dbReference>
<proteinExistence type="predicted"/>
<evidence type="ECO:0000256" key="2">
    <source>
        <dbReference type="ARBA" id="ARBA00022723"/>
    </source>
</evidence>
<evidence type="ECO:0000313" key="11">
    <source>
        <dbReference type="Proteomes" id="UP000076154"/>
    </source>
</evidence>
<keyword evidence="2" id="KW-0479">Metal-binding</keyword>
<evidence type="ECO:0000259" key="7">
    <source>
        <dbReference type="PROSITE" id="PS50002"/>
    </source>
</evidence>
<evidence type="ECO:0000256" key="1">
    <source>
        <dbReference type="ARBA" id="ARBA00022443"/>
    </source>
</evidence>
<dbReference type="PROSITE" id="PS50081">
    <property type="entry name" value="ZF_DAG_PE_2"/>
    <property type="match status" value="1"/>
</dbReference>
<dbReference type="InParanoid" id="A0A369J8Y4"/>
<dbReference type="CDD" id="cd20824">
    <property type="entry name" value="C1_SpBZZ1-like"/>
    <property type="match status" value="1"/>
</dbReference>
<dbReference type="OrthoDB" id="8783038at2759"/>
<dbReference type="InterPro" id="IPR036028">
    <property type="entry name" value="SH3-like_dom_sf"/>
</dbReference>
<evidence type="ECO:0000256" key="3">
    <source>
        <dbReference type="ARBA" id="ARBA00022833"/>
    </source>
</evidence>
<dbReference type="InterPro" id="IPR031160">
    <property type="entry name" value="F_BAR_dom"/>
</dbReference>
<evidence type="ECO:0000259" key="9">
    <source>
        <dbReference type="PROSITE" id="PS51741"/>
    </source>
</evidence>
<feature type="compositionally biased region" description="Basic and acidic residues" evidence="6">
    <location>
        <begin position="169"/>
        <end position="194"/>
    </location>
</feature>